<evidence type="ECO:0000256" key="2">
    <source>
        <dbReference type="ARBA" id="ARBA00023180"/>
    </source>
</evidence>
<dbReference type="GO" id="GO:0016020">
    <property type="term" value="C:membrane"/>
    <property type="evidence" value="ECO:0007669"/>
    <property type="project" value="GOC"/>
</dbReference>
<dbReference type="GO" id="GO:0046513">
    <property type="term" value="P:ceramide biosynthetic process"/>
    <property type="evidence" value="ECO:0007669"/>
    <property type="project" value="TreeGrafter"/>
</dbReference>
<dbReference type="GO" id="GO:0005615">
    <property type="term" value="C:extracellular space"/>
    <property type="evidence" value="ECO:0007669"/>
    <property type="project" value="TreeGrafter"/>
</dbReference>
<dbReference type="GO" id="GO:0006685">
    <property type="term" value="P:sphingomyelin catabolic process"/>
    <property type="evidence" value="ECO:0007669"/>
    <property type="project" value="TreeGrafter"/>
</dbReference>
<dbReference type="EMBL" id="CAJOBP010060495">
    <property type="protein sequence ID" value="CAF4849534.1"/>
    <property type="molecule type" value="Genomic_DNA"/>
</dbReference>
<dbReference type="PANTHER" id="PTHR10340:SF34">
    <property type="entry name" value="SPHINGOMYELIN PHOSPHODIESTERASE"/>
    <property type="match status" value="1"/>
</dbReference>
<evidence type="ECO:0000313" key="3">
    <source>
        <dbReference type="EMBL" id="CAF4849534.1"/>
    </source>
</evidence>
<dbReference type="AlphaFoldDB" id="A0A821RWX7"/>
<dbReference type="InterPro" id="IPR029052">
    <property type="entry name" value="Metallo-depent_PP-like"/>
</dbReference>
<accession>A0A821RWX7</accession>
<comment type="caution">
    <text evidence="3">The sequence shown here is derived from an EMBL/GenBank/DDBJ whole genome shotgun (WGS) entry which is preliminary data.</text>
</comment>
<evidence type="ECO:0000313" key="4">
    <source>
        <dbReference type="Proteomes" id="UP000663873"/>
    </source>
</evidence>
<organism evidence="3 4">
    <name type="scientific">Rotaria socialis</name>
    <dbReference type="NCBI Taxonomy" id="392032"/>
    <lineage>
        <taxon>Eukaryota</taxon>
        <taxon>Metazoa</taxon>
        <taxon>Spiralia</taxon>
        <taxon>Gnathifera</taxon>
        <taxon>Rotifera</taxon>
        <taxon>Eurotatoria</taxon>
        <taxon>Bdelloidea</taxon>
        <taxon>Philodinida</taxon>
        <taxon>Philodinidae</taxon>
        <taxon>Rotaria</taxon>
    </lineage>
</organism>
<name>A0A821RWX7_9BILA</name>
<dbReference type="GO" id="GO:0061750">
    <property type="term" value="F:acid sphingomyelin phosphodiesterase activity"/>
    <property type="evidence" value="ECO:0007669"/>
    <property type="project" value="TreeGrafter"/>
</dbReference>
<reference evidence="3" key="1">
    <citation type="submission" date="2021-02" db="EMBL/GenBank/DDBJ databases">
        <authorList>
            <person name="Nowell W R."/>
        </authorList>
    </citation>
    <scope>NUCLEOTIDE SEQUENCE</scope>
</reference>
<feature type="non-terminal residue" evidence="3">
    <location>
        <position position="1"/>
    </location>
</feature>
<protein>
    <submittedName>
        <fullName evidence="3">Uncharacterized protein</fullName>
    </submittedName>
</protein>
<sequence length="84" mass="9832">NDTRESILRGGFYTTLVRPGLRLISLNTNYYASDNYWLYANSTDPLNQLEWLIQWLQYAEDNGEKVHIIAHHPPRTCFAAFGWN</sequence>
<keyword evidence="4" id="KW-1185">Reference proteome</keyword>
<proteinExistence type="predicted"/>
<dbReference type="SUPFAM" id="SSF56300">
    <property type="entry name" value="Metallo-dependent phosphatases"/>
    <property type="match status" value="1"/>
</dbReference>
<dbReference type="PANTHER" id="PTHR10340">
    <property type="entry name" value="SPHINGOMYELIN PHOSPHODIESTERASE"/>
    <property type="match status" value="1"/>
</dbReference>
<dbReference type="Proteomes" id="UP000663873">
    <property type="component" value="Unassembled WGS sequence"/>
</dbReference>
<keyword evidence="2" id="KW-0325">Glycoprotein</keyword>
<evidence type="ECO:0000256" key="1">
    <source>
        <dbReference type="ARBA" id="ARBA00022801"/>
    </source>
</evidence>
<keyword evidence="1" id="KW-0378">Hydrolase</keyword>
<dbReference type="GO" id="GO:0005764">
    <property type="term" value="C:lysosome"/>
    <property type="evidence" value="ECO:0007669"/>
    <property type="project" value="TreeGrafter"/>
</dbReference>
<gene>
    <name evidence="3" type="ORF">UJA718_LOCUS43409</name>
</gene>
<feature type="non-terminal residue" evidence="3">
    <location>
        <position position="84"/>
    </location>
</feature>